<feature type="compositionally biased region" description="Basic and acidic residues" evidence="1">
    <location>
        <begin position="95"/>
        <end position="104"/>
    </location>
</feature>
<comment type="caution">
    <text evidence="2">The sequence shown here is derived from an EMBL/GenBank/DDBJ whole genome shotgun (WGS) entry which is preliminary data.</text>
</comment>
<name>A0AAN5CTN6_9BILA</name>
<evidence type="ECO:0000313" key="2">
    <source>
        <dbReference type="EMBL" id="GMR50676.1"/>
    </source>
</evidence>
<evidence type="ECO:0000256" key="1">
    <source>
        <dbReference type="SAM" id="MobiDB-lite"/>
    </source>
</evidence>
<evidence type="ECO:0000313" key="3">
    <source>
        <dbReference type="Proteomes" id="UP001328107"/>
    </source>
</evidence>
<feature type="non-terminal residue" evidence="2">
    <location>
        <position position="1"/>
    </location>
</feature>
<feature type="region of interest" description="Disordered" evidence="1">
    <location>
        <begin position="48"/>
        <end position="104"/>
    </location>
</feature>
<accession>A0AAN5CTN6</accession>
<dbReference type="EMBL" id="BTRK01000004">
    <property type="protein sequence ID" value="GMR50676.1"/>
    <property type="molecule type" value="Genomic_DNA"/>
</dbReference>
<gene>
    <name evidence="2" type="ORF">PMAYCL1PPCAC_20871</name>
</gene>
<keyword evidence="3" id="KW-1185">Reference proteome</keyword>
<reference evidence="3" key="1">
    <citation type="submission" date="2022-10" db="EMBL/GenBank/DDBJ databases">
        <title>Genome assembly of Pristionchus species.</title>
        <authorList>
            <person name="Yoshida K."/>
            <person name="Sommer R.J."/>
        </authorList>
    </citation>
    <scope>NUCLEOTIDE SEQUENCE [LARGE SCALE GENOMIC DNA]</scope>
    <source>
        <strain evidence="3">RS5460</strain>
    </source>
</reference>
<dbReference type="Proteomes" id="UP001328107">
    <property type="component" value="Unassembled WGS sequence"/>
</dbReference>
<feature type="compositionally biased region" description="Polar residues" evidence="1">
    <location>
        <begin position="48"/>
        <end position="85"/>
    </location>
</feature>
<sequence>DWSGDRRFLLLEAQEKQPNEEEPAHRWYRGGHSRVFCANPSSPTICYPKASSSDARVPHGSTSQTPLKLAYPQTSATQTPGTQTHAKSRPGNYQQDRDHDPLYV</sequence>
<dbReference type="AlphaFoldDB" id="A0AAN5CTN6"/>
<protein>
    <submittedName>
        <fullName evidence="2">Uncharacterized protein</fullName>
    </submittedName>
</protein>
<feature type="non-terminal residue" evidence="2">
    <location>
        <position position="104"/>
    </location>
</feature>
<organism evidence="2 3">
    <name type="scientific">Pristionchus mayeri</name>
    <dbReference type="NCBI Taxonomy" id="1317129"/>
    <lineage>
        <taxon>Eukaryota</taxon>
        <taxon>Metazoa</taxon>
        <taxon>Ecdysozoa</taxon>
        <taxon>Nematoda</taxon>
        <taxon>Chromadorea</taxon>
        <taxon>Rhabditida</taxon>
        <taxon>Rhabditina</taxon>
        <taxon>Diplogasteromorpha</taxon>
        <taxon>Diplogasteroidea</taxon>
        <taxon>Neodiplogasteridae</taxon>
        <taxon>Pristionchus</taxon>
    </lineage>
</organism>
<proteinExistence type="predicted"/>